<proteinExistence type="predicted"/>
<name>A0A0F4TSZ3_PSEFL</name>
<gene>
    <name evidence="1" type="ORF">VC34_05850</name>
</gene>
<evidence type="ECO:0000313" key="2">
    <source>
        <dbReference type="Proteomes" id="UP000033500"/>
    </source>
</evidence>
<dbReference type="PATRIC" id="fig|294.131.peg.4809"/>
<dbReference type="EMBL" id="LACD01000004">
    <property type="protein sequence ID" value="KJZ47120.1"/>
    <property type="molecule type" value="Genomic_DNA"/>
</dbReference>
<reference evidence="1 2" key="1">
    <citation type="submission" date="2015-03" db="EMBL/GenBank/DDBJ databases">
        <title>Comparative genomics of Pseudomonas insights into diversity of traits involved in vanlence and defense.</title>
        <authorList>
            <person name="Qin Y."/>
        </authorList>
    </citation>
    <scope>NUCLEOTIDE SEQUENCE [LARGE SCALE GENOMIC DNA]</scope>
    <source>
        <strain evidence="1 2">C3</strain>
    </source>
</reference>
<comment type="caution">
    <text evidence="1">The sequence shown here is derived from an EMBL/GenBank/DDBJ whole genome shotgun (WGS) entry which is preliminary data.</text>
</comment>
<organism evidence="1 2">
    <name type="scientific">Pseudomonas fluorescens</name>
    <dbReference type="NCBI Taxonomy" id="294"/>
    <lineage>
        <taxon>Bacteria</taxon>
        <taxon>Pseudomonadati</taxon>
        <taxon>Pseudomonadota</taxon>
        <taxon>Gammaproteobacteria</taxon>
        <taxon>Pseudomonadales</taxon>
        <taxon>Pseudomonadaceae</taxon>
        <taxon>Pseudomonas</taxon>
    </lineage>
</organism>
<dbReference type="Proteomes" id="UP000033500">
    <property type="component" value="Unassembled WGS sequence"/>
</dbReference>
<sequence length="165" mass="19097">MSGQQLTRALIEEWAYSDIVIDAYESGDDGDAALFEIAVFEFFGVGGLLDFAADPACLARLYFVDLLAKTFLWMFRNNAGLPFHFSRFLGIMSREDYRRMNEEREEKIYEICLVLDSMRSIKDPAIQSLYKQILDFRHDQVSSSSEFYYQCLKNLDLSLFSTNLT</sequence>
<dbReference type="AlphaFoldDB" id="A0A0F4TSZ3"/>
<accession>A0A0F4TSZ3</accession>
<protein>
    <submittedName>
        <fullName evidence="1">Uncharacterized protein</fullName>
    </submittedName>
</protein>
<dbReference type="RefSeq" id="WP_046045662.1">
    <property type="nucleotide sequence ID" value="NZ_LACD01000004.1"/>
</dbReference>
<evidence type="ECO:0000313" key="1">
    <source>
        <dbReference type="EMBL" id="KJZ47120.1"/>
    </source>
</evidence>